<feature type="compositionally biased region" description="Basic residues" evidence="2">
    <location>
        <begin position="296"/>
        <end position="306"/>
    </location>
</feature>
<feature type="compositionally biased region" description="Basic residues" evidence="2">
    <location>
        <begin position="341"/>
        <end position="350"/>
    </location>
</feature>
<feature type="compositionally biased region" description="Basic residues" evidence="2">
    <location>
        <begin position="278"/>
        <end position="288"/>
    </location>
</feature>
<evidence type="ECO:0000313" key="4">
    <source>
        <dbReference type="EMBL" id="KAJ6226869.1"/>
    </source>
</evidence>
<name>A0ABQ8X2Y3_9EUKA</name>
<feature type="compositionally biased region" description="Basic residues" evidence="2">
    <location>
        <begin position="201"/>
        <end position="237"/>
    </location>
</feature>
<dbReference type="PANTHER" id="PTHR10194:SF60">
    <property type="entry name" value="RAS GTPASE-ACTIVATING PROTEIN RASKOL"/>
    <property type="match status" value="1"/>
</dbReference>
<dbReference type="Proteomes" id="UP001150062">
    <property type="component" value="Unassembled WGS sequence"/>
</dbReference>
<dbReference type="SUPFAM" id="SSF48350">
    <property type="entry name" value="GTPase activation domain, GAP"/>
    <property type="match status" value="1"/>
</dbReference>
<feature type="compositionally biased region" description="Basic residues" evidence="2">
    <location>
        <begin position="112"/>
        <end position="122"/>
    </location>
</feature>
<feature type="compositionally biased region" description="Acidic residues" evidence="2">
    <location>
        <begin position="684"/>
        <end position="699"/>
    </location>
</feature>
<feature type="compositionally biased region" description="Basic and acidic residues" evidence="2">
    <location>
        <begin position="700"/>
        <end position="742"/>
    </location>
</feature>
<dbReference type="PROSITE" id="PS50018">
    <property type="entry name" value="RAS_GTPASE_ACTIV_2"/>
    <property type="match status" value="1"/>
</dbReference>
<organism evidence="4 5">
    <name type="scientific">Anaeramoeba flamelloides</name>
    <dbReference type="NCBI Taxonomy" id="1746091"/>
    <lineage>
        <taxon>Eukaryota</taxon>
        <taxon>Metamonada</taxon>
        <taxon>Anaeramoebidae</taxon>
        <taxon>Anaeramoeba</taxon>
    </lineage>
</organism>
<dbReference type="PANTHER" id="PTHR10194">
    <property type="entry name" value="RAS GTPASE-ACTIVATING PROTEINS"/>
    <property type="match status" value="1"/>
</dbReference>
<keyword evidence="1" id="KW-0343">GTPase activation</keyword>
<feature type="compositionally biased region" description="Basic residues" evidence="2">
    <location>
        <begin position="53"/>
        <end position="67"/>
    </location>
</feature>
<dbReference type="SMART" id="SM00323">
    <property type="entry name" value="RasGAP"/>
    <property type="match status" value="1"/>
</dbReference>
<feature type="compositionally biased region" description="Basic and acidic residues" evidence="2">
    <location>
        <begin position="159"/>
        <end position="172"/>
    </location>
</feature>
<accession>A0ABQ8X2Y3</accession>
<evidence type="ECO:0000256" key="2">
    <source>
        <dbReference type="SAM" id="MobiDB-lite"/>
    </source>
</evidence>
<evidence type="ECO:0000313" key="5">
    <source>
        <dbReference type="Proteomes" id="UP001150062"/>
    </source>
</evidence>
<feature type="compositionally biased region" description="Basic and acidic residues" evidence="2">
    <location>
        <begin position="351"/>
        <end position="363"/>
    </location>
</feature>
<sequence>MSVKQNFKIKKTENGKVSQRDLVRIPVVTSRSSRMENLISQFSLQNPEPQKKIFPKKNNRNFGHKYSKSVNVNHTKSPKNNTKKFNQFSKRKDFERNNNKPIDGVKSPNPKNKNKNKKKNKNKTNDKSQNPKRFTNRQGIASKHSQKKIKNQNGMSSKKKIDANREENRKTNFDSTIQRFNSIALGEKIILQNKTKLTPIKNKKKTKEKPKKKTNKSTKNKKPKKPKKNNKKKKKGKKNENLKVQQESIKNVLDIAKQLESKPLAGRGLSLGSPVTGKKLKKMSKKSKLLHEKQEKQKKKQSKKKRKEQDKQLELQKRKEKEKEKEQEKKEKEKEKEQEKRKRREEKRKKKEEERLKKQEKKLREKELQSTTLQFSEQELVDLLFHPNKEALDLIIKTLKKLKKCDKIVLFILQIYETNSKTFELINYCLKKEIQTTKNFENLFRSNTFATKLTTASGKMYGREYLIQTLKDPVVNLIEDSENLEIDPNEFDEDISFNFLELNCQRMQDKADLFLQSIFNTESLVPNEIRELCYIIRNEVKKVFPNMELTSVGGFIFLRILCVYIASPTFIDIIAKLPDKQSRKALVQVTKLIQALSNNTRFNNGSYMNHFNLFLDENEGPMNGFLENVSEKSYREEIEKTPSLFKKEESIQFAQELKKLLQLNFKLIGLKINEIYQNNKNGENEDTEEDEEEGEEGEEKEVGEVGKREEGGEEKEKDNKSLENDLEKDNANTKENSKKGAK</sequence>
<feature type="domain" description="Ras-GAP" evidence="3">
    <location>
        <begin position="404"/>
        <end position="598"/>
    </location>
</feature>
<gene>
    <name evidence="4" type="ORF">M0813_10404</name>
</gene>
<feature type="compositionally biased region" description="Basic and acidic residues" evidence="2">
    <location>
        <begin position="307"/>
        <end position="340"/>
    </location>
</feature>
<dbReference type="Gene3D" id="1.10.506.10">
    <property type="entry name" value="GTPase Activation - p120gap, domain 1"/>
    <property type="match status" value="2"/>
</dbReference>
<dbReference type="Pfam" id="PF00616">
    <property type="entry name" value="RasGAP"/>
    <property type="match status" value="2"/>
</dbReference>
<keyword evidence="5" id="KW-1185">Reference proteome</keyword>
<protein>
    <recommendedName>
        <fullName evidence="3">Ras-GAP domain-containing protein</fullName>
    </recommendedName>
</protein>
<reference evidence="4" key="1">
    <citation type="submission" date="2022-08" db="EMBL/GenBank/DDBJ databases">
        <title>Novel sulfate-reducing endosymbionts in the free-living metamonad Anaeramoeba.</title>
        <authorList>
            <person name="Jerlstrom-Hultqvist J."/>
            <person name="Cepicka I."/>
            <person name="Gallot-Lavallee L."/>
            <person name="Salas-Leiva D."/>
            <person name="Curtis B.A."/>
            <person name="Zahonova K."/>
            <person name="Pipaliya S."/>
            <person name="Dacks J."/>
            <person name="Roger A.J."/>
        </authorList>
    </citation>
    <scope>NUCLEOTIDE SEQUENCE</scope>
    <source>
        <strain evidence="4">Schooner1</strain>
    </source>
</reference>
<evidence type="ECO:0000256" key="1">
    <source>
        <dbReference type="ARBA" id="ARBA00022468"/>
    </source>
</evidence>
<feature type="region of interest" description="Disordered" evidence="2">
    <location>
        <begin position="196"/>
        <end position="245"/>
    </location>
</feature>
<feature type="region of interest" description="Disordered" evidence="2">
    <location>
        <begin position="41"/>
        <end position="173"/>
    </location>
</feature>
<feature type="region of interest" description="Disordered" evidence="2">
    <location>
        <begin position="260"/>
        <end position="363"/>
    </location>
</feature>
<evidence type="ECO:0000259" key="3">
    <source>
        <dbReference type="PROSITE" id="PS50018"/>
    </source>
</evidence>
<dbReference type="InterPro" id="IPR008936">
    <property type="entry name" value="Rho_GTPase_activation_prot"/>
</dbReference>
<dbReference type="InterPro" id="IPR039360">
    <property type="entry name" value="Ras_GTPase"/>
</dbReference>
<feature type="region of interest" description="Disordered" evidence="2">
    <location>
        <begin position="679"/>
        <end position="742"/>
    </location>
</feature>
<feature type="compositionally biased region" description="Polar residues" evidence="2">
    <location>
        <begin position="68"/>
        <end position="88"/>
    </location>
</feature>
<dbReference type="EMBL" id="JAOAOG010000339">
    <property type="protein sequence ID" value="KAJ6226869.1"/>
    <property type="molecule type" value="Genomic_DNA"/>
</dbReference>
<dbReference type="InterPro" id="IPR001936">
    <property type="entry name" value="RasGAP_dom"/>
</dbReference>
<comment type="caution">
    <text evidence="4">The sequence shown here is derived from an EMBL/GenBank/DDBJ whole genome shotgun (WGS) entry which is preliminary data.</text>
</comment>
<proteinExistence type="predicted"/>